<comment type="caution">
    <text evidence="1">The sequence shown here is derived from an EMBL/GenBank/DDBJ whole genome shotgun (WGS) entry which is preliminary data.</text>
</comment>
<gene>
    <name evidence="1" type="ORF">IQ63_25855</name>
</gene>
<organism evidence="1 2">
    <name type="scientific">Streptomyces acidiscabies</name>
    <dbReference type="NCBI Taxonomy" id="42234"/>
    <lineage>
        <taxon>Bacteria</taxon>
        <taxon>Bacillati</taxon>
        <taxon>Actinomycetota</taxon>
        <taxon>Actinomycetes</taxon>
        <taxon>Kitasatosporales</taxon>
        <taxon>Streptomycetaceae</taxon>
        <taxon>Streptomyces</taxon>
    </lineage>
</organism>
<dbReference type="AlphaFoldDB" id="A0A0L0K1A5"/>
<dbReference type="Proteomes" id="UP000037151">
    <property type="component" value="Unassembled WGS sequence"/>
</dbReference>
<reference evidence="2" key="1">
    <citation type="submission" date="2014-07" db="EMBL/GenBank/DDBJ databases">
        <title>Genome sequencing of plant-pathogenic Streptomyces species.</title>
        <authorList>
            <person name="Harrison J."/>
            <person name="Sapp M."/>
            <person name="Thwaites R."/>
            <person name="Studholme D.J."/>
        </authorList>
    </citation>
    <scope>NUCLEOTIDE SEQUENCE [LARGE SCALE GENOMIC DNA]</scope>
    <source>
        <strain evidence="2">NCPPB 4445</strain>
    </source>
</reference>
<proteinExistence type="predicted"/>
<protein>
    <submittedName>
        <fullName evidence="1">Uncharacterized protein</fullName>
    </submittedName>
</protein>
<sequence>MAEAFVSGDVLHLACGICPSRRFPVGGFDVVEKPSKECPFNPVDGHRYAADGTPVCVHPDKVGLPTGRYKSLGEPVMVRVVLPADEAELVPYLRDLLYGAAPMLLEDLIEQASAEMRDRFPGVDVLGTLRRALS</sequence>
<accession>A0A0L0K1A5</accession>
<dbReference type="PATRIC" id="fig|42234.21.peg.5345"/>
<evidence type="ECO:0000313" key="2">
    <source>
        <dbReference type="Proteomes" id="UP000037151"/>
    </source>
</evidence>
<dbReference type="OrthoDB" id="4309379at2"/>
<name>A0A0L0K1A5_9ACTN</name>
<dbReference type="RefSeq" id="WP_050372769.1">
    <property type="nucleotide sequence ID" value="NZ_KQ257825.1"/>
</dbReference>
<dbReference type="EMBL" id="JPPY01000146">
    <property type="protein sequence ID" value="KND31583.1"/>
    <property type="molecule type" value="Genomic_DNA"/>
</dbReference>
<evidence type="ECO:0000313" key="1">
    <source>
        <dbReference type="EMBL" id="KND31583.1"/>
    </source>
</evidence>